<feature type="active site" evidence="3">
    <location>
        <position position="198"/>
    </location>
</feature>
<dbReference type="SUPFAM" id="SSF140931">
    <property type="entry name" value="Fic-like"/>
    <property type="match status" value="1"/>
</dbReference>
<dbReference type="Pfam" id="PF13784">
    <property type="entry name" value="Fic_N"/>
    <property type="match status" value="1"/>
</dbReference>
<evidence type="ECO:0000256" key="1">
    <source>
        <dbReference type="PIRNR" id="PIRNR038925"/>
    </source>
</evidence>
<dbReference type="InterPro" id="IPR036597">
    <property type="entry name" value="Fido-like_dom_sf"/>
</dbReference>
<name>A0AAJ0UC87_HALSE</name>
<reference evidence="6" key="1">
    <citation type="submission" date="2017-05" db="EMBL/GenBank/DDBJ databases">
        <authorList>
            <person name="Imhoff J.F."/>
            <person name="Rahn T."/>
            <person name="Kuenzel S."/>
            <person name="Neulinger S.C."/>
        </authorList>
    </citation>
    <scope>NUCLEOTIDE SEQUENCE</scope>
    <source>
        <strain evidence="6">DSM 4395</strain>
    </source>
</reference>
<dbReference type="GO" id="GO:0070733">
    <property type="term" value="F:AMPylase activity"/>
    <property type="evidence" value="ECO:0007669"/>
    <property type="project" value="UniProtKB-UniRule"/>
</dbReference>
<dbReference type="PANTHER" id="PTHR13504">
    <property type="entry name" value="FIDO DOMAIN-CONTAINING PROTEIN DDB_G0283145"/>
    <property type="match status" value="1"/>
</dbReference>
<dbReference type="GO" id="GO:0005524">
    <property type="term" value="F:ATP binding"/>
    <property type="evidence" value="ECO:0007669"/>
    <property type="project" value="UniProtKB-UniRule"/>
</dbReference>
<dbReference type="InterPro" id="IPR040198">
    <property type="entry name" value="Fido_containing"/>
</dbReference>
<feature type="domain" description="Fido" evidence="5">
    <location>
        <begin position="112"/>
        <end position="262"/>
    </location>
</feature>
<feature type="binding site" evidence="2">
    <location>
        <begin position="203"/>
        <end position="209"/>
    </location>
    <ligand>
        <name>ATP</name>
        <dbReference type="ChEBI" id="CHEBI:30616"/>
    </ligand>
</feature>
<dbReference type="Pfam" id="PF02661">
    <property type="entry name" value="Fic"/>
    <property type="match status" value="1"/>
</dbReference>
<dbReference type="InterPro" id="IPR003812">
    <property type="entry name" value="Fido"/>
</dbReference>
<comment type="subunit">
    <text evidence="1">Homodimer.</text>
</comment>
<dbReference type="PROSITE" id="PS51459">
    <property type="entry name" value="FIDO"/>
    <property type="match status" value="1"/>
</dbReference>
<reference evidence="6" key="2">
    <citation type="journal article" date="2020" name="Microorganisms">
        <title>Osmotic Adaptation and Compatible Solute Biosynthesis of Phototrophic Bacteria as Revealed from Genome Analyses.</title>
        <authorList>
            <person name="Imhoff J.F."/>
            <person name="Rahn T."/>
            <person name="Kunzel S."/>
            <person name="Keller A."/>
            <person name="Neulinger S.C."/>
        </authorList>
    </citation>
    <scope>NUCLEOTIDE SEQUENCE</scope>
    <source>
        <strain evidence="6">DSM 4395</strain>
    </source>
</reference>
<protein>
    <recommendedName>
        <fullName evidence="1">Protein adenylyltransferase</fullName>
        <ecNumber evidence="1">2.7.7.108</ecNumber>
    </recommendedName>
    <alternativeName>
        <fullName evidence="1">AMPylator</fullName>
    </alternativeName>
</protein>
<dbReference type="PANTHER" id="PTHR13504:SF38">
    <property type="entry name" value="FIDO DOMAIN-CONTAINING PROTEIN"/>
    <property type="match status" value="1"/>
</dbReference>
<gene>
    <name evidence="6" type="ORF">CCR82_00075</name>
</gene>
<comment type="catalytic activity">
    <reaction evidence="1">
        <text>L-tyrosyl-[protein] + ATP = O-(5'-adenylyl)-L-tyrosyl-[protein] + diphosphate</text>
        <dbReference type="Rhea" id="RHEA:54288"/>
        <dbReference type="Rhea" id="RHEA-COMP:10136"/>
        <dbReference type="Rhea" id="RHEA-COMP:13846"/>
        <dbReference type="ChEBI" id="CHEBI:30616"/>
        <dbReference type="ChEBI" id="CHEBI:33019"/>
        <dbReference type="ChEBI" id="CHEBI:46858"/>
        <dbReference type="ChEBI" id="CHEBI:83624"/>
        <dbReference type="EC" id="2.7.7.108"/>
    </reaction>
</comment>
<dbReference type="InterPro" id="IPR026287">
    <property type="entry name" value="SoFic-like"/>
</dbReference>
<comment type="catalytic activity">
    <reaction evidence="1">
        <text>L-threonyl-[protein] + ATP = 3-O-(5'-adenylyl)-L-threonyl-[protein] + diphosphate</text>
        <dbReference type="Rhea" id="RHEA:54292"/>
        <dbReference type="Rhea" id="RHEA-COMP:11060"/>
        <dbReference type="Rhea" id="RHEA-COMP:13847"/>
        <dbReference type="ChEBI" id="CHEBI:30013"/>
        <dbReference type="ChEBI" id="CHEBI:30616"/>
        <dbReference type="ChEBI" id="CHEBI:33019"/>
        <dbReference type="ChEBI" id="CHEBI:138113"/>
        <dbReference type="EC" id="2.7.7.108"/>
    </reaction>
</comment>
<comment type="caution">
    <text evidence="6">The sequence shown here is derived from an EMBL/GenBank/DDBJ whole genome shotgun (WGS) entry which is preliminary data.</text>
</comment>
<dbReference type="Proteomes" id="UP001296967">
    <property type="component" value="Unassembled WGS sequence"/>
</dbReference>
<comment type="function">
    <text evidence="1">Adenylyltransferase that mediates the addition of adenosine 5'-monophosphate (AMP) to specific residues of target proteins.</text>
</comment>
<feature type="binding site" evidence="2">
    <location>
        <position position="240"/>
    </location>
    <ligand>
        <name>ATP</name>
        <dbReference type="ChEBI" id="CHEBI:30616"/>
    </ligand>
</feature>
<dbReference type="Gene3D" id="1.10.3290.10">
    <property type="entry name" value="Fido-like domain"/>
    <property type="match status" value="1"/>
</dbReference>
<feature type="binding site" evidence="2">
    <location>
        <position position="198"/>
    </location>
    <ligand>
        <name>ATP</name>
        <dbReference type="ChEBI" id="CHEBI:30616"/>
    </ligand>
</feature>
<evidence type="ECO:0000259" key="5">
    <source>
        <dbReference type="PROSITE" id="PS51459"/>
    </source>
</evidence>
<dbReference type="GO" id="GO:0042803">
    <property type="term" value="F:protein homodimerization activity"/>
    <property type="evidence" value="ECO:0007669"/>
    <property type="project" value="UniProtKB-UniRule"/>
</dbReference>
<dbReference type="InterPro" id="IPR025758">
    <property type="entry name" value="Fic/DOC_N"/>
</dbReference>
<feature type="binding site" evidence="4">
    <location>
        <begin position="202"/>
        <end position="209"/>
    </location>
    <ligand>
        <name>ATP</name>
        <dbReference type="ChEBI" id="CHEBI:30616"/>
    </ligand>
</feature>
<dbReference type="EMBL" id="NHSF01000003">
    <property type="protein sequence ID" value="MBK5928976.1"/>
    <property type="molecule type" value="Genomic_DNA"/>
</dbReference>
<proteinExistence type="predicted"/>
<feature type="binding site" evidence="2">
    <location>
        <position position="64"/>
    </location>
    <ligand>
        <name>ATP</name>
        <dbReference type="ChEBI" id="CHEBI:30616"/>
    </ligand>
</feature>
<keyword evidence="1" id="KW-0548">Nucleotidyltransferase</keyword>
<dbReference type="GO" id="GO:0000287">
    <property type="term" value="F:magnesium ion binding"/>
    <property type="evidence" value="ECO:0007669"/>
    <property type="project" value="UniProtKB-UniRule"/>
</dbReference>
<dbReference type="EC" id="2.7.7.108" evidence="1"/>
<dbReference type="AlphaFoldDB" id="A0AAJ0UC87"/>
<evidence type="ECO:0000313" key="6">
    <source>
        <dbReference type="EMBL" id="MBK5928976.1"/>
    </source>
</evidence>
<keyword evidence="1 2" id="KW-0067">ATP-binding</keyword>
<dbReference type="RefSeq" id="WP_201243170.1">
    <property type="nucleotide sequence ID" value="NZ_NHSF01000003.1"/>
</dbReference>
<evidence type="ECO:0000256" key="2">
    <source>
        <dbReference type="PIRSR" id="PIRSR038925-1"/>
    </source>
</evidence>
<organism evidence="6 7">
    <name type="scientific">Halochromatium salexigens</name>
    <name type="common">Chromatium salexigens</name>
    <dbReference type="NCBI Taxonomy" id="49447"/>
    <lineage>
        <taxon>Bacteria</taxon>
        <taxon>Pseudomonadati</taxon>
        <taxon>Pseudomonadota</taxon>
        <taxon>Gammaproteobacteria</taxon>
        <taxon>Chromatiales</taxon>
        <taxon>Chromatiaceae</taxon>
        <taxon>Halochromatium</taxon>
    </lineage>
</organism>
<evidence type="ECO:0000256" key="4">
    <source>
        <dbReference type="PIRSR" id="PIRSR640198-2"/>
    </source>
</evidence>
<accession>A0AAJ0UC87</accession>
<keyword evidence="1 2" id="KW-0547">Nucleotide-binding</keyword>
<evidence type="ECO:0000256" key="3">
    <source>
        <dbReference type="PIRSR" id="PIRSR640198-1"/>
    </source>
</evidence>
<keyword evidence="1" id="KW-0808">Transferase</keyword>
<keyword evidence="7" id="KW-1185">Reference proteome</keyword>
<sequence length="372" mass="41699">MTRAPCIPDRLPLDGLDWKRLARCLSPAMLALARYDGTLDGIVNAAVLLSPITSQEAVLSSRIEGTQASLTEVLQHEAGEAYSAAKERDIQEVMNYRRALLMAEEALRERPVTLQLIRELHALLMQNVRGGDQTPGAFRTMQNWIGKKGTPLEQARFVPPSPIVMRDALDNLESYIAGDDVDPLVQLAVAHAQFEIIHPFNDGNGRLGRMLIPLLLFQKGVLQRPMFYLSEYLEEEDAAYRNRLLAITEAGDWQGWIEFFLGAVEVQARRNTDKAKEIHTLYESMKPRFAEVTHSQYAVAALDALFTRPVINSRDFLALARIDNRGTANHLLRCLVDDGVLRLVRPAAGRRPAIYVFPELVNITEGRDLFGS</sequence>
<evidence type="ECO:0000313" key="7">
    <source>
        <dbReference type="Proteomes" id="UP001296967"/>
    </source>
</evidence>
<dbReference type="PIRSF" id="PIRSF038925">
    <property type="entry name" value="AMP-prot_trans"/>
    <property type="match status" value="1"/>
</dbReference>